<accession>A0AAW5N8L6</accession>
<dbReference type="GO" id="GO:0005886">
    <property type="term" value="C:plasma membrane"/>
    <property type="evidence" value="ECO:0007669"/>
    <property type="project" value="UniProtKB-SubCell"/>
</dbReference>
<keyword evidence="11 13" id="KW-0472">Membrane</keyword>
<dbReference type="PIRSF" id="PIRSF006247">
    <property type="entry name" value="TrkH"/>
    <property type="match status" value="1"/>
</dbReference>
<dbReference type="PANTHER" id="PTHR32024:SF2">
    <property type="entry name" value="TRK SYSTEM POTASSIUM UPTAKE PROTEIN TRKG-RELATED"/>
    <property type="match status" value="1"/>
</dbReference>
<keyword evidence="9 13" id="KW-1133">Transmembrane helix</keyword>
<evidence type="ECO:0000256" key="1">
    <source>
        <dbReference type="ARBA" id="ARBA00004429"/>
    </source>
</evidence>
<feature type="binding site" evidence="12">
    <location>
        <position position="451"/>
    </location>
    <ligand>
        <name>K(+)</name>
        <dbReference type="ChEBI" id="CHEBI:29103"/>
    </ligand>
</feature>
<feature type="transmembrane region" description="Helical" evidence="13">
    <location>
        <begin position="89"/>
        <end position="110"/>
    </location>
</feature>
<evidence type="ECO:0000256" key="5">
    <source>
        <dbReference type="ARBA" id="ARBA00022519"/>
    </source>
</evidence>
<dbReference type="GO" id="GO:0046872">
    <property type="term" value="F:metal ion binding"/>
    <property type="evidence" value="ECO:0007669"/>
    <property type="project" value="UniProtKB-KW"/>
</dbReference>
<keyword evidence="3" id="KW-0813">Transport</keyword>
<feature type="binding site" evidence="12">
    <location>
        <position position="131"/>
    </location>
    <ligand>
        <name>K(+)</name>
        <dbReference type="ChEBI" id="CHEBI:29103"/>
    </ligand>
</feature>
<feature type="binding site" evidence="12">
    <location>
        <position position="130"/>
    </location>
    <ligand>
        <name>K(+)</name>
        <dbReference type="ChEBI" id="CHEBI:29103"/>
    </ligand>
</feature>
<name>A0AAW5N8L6_9BACT</name>
<evidence type="ECO:0000256" key="7">
    <source>
        <dbReference type="ARBA" id="ARBA00022692"/>
    </source>
</evidence>
<gene>
    <name evidence="14" type="ORF">NW209_14810</name>
</gene>
<evidence type="ECO:0000256" key="2">
    <source>
        <dbReference type="ARBA" id="ARBA00009137"/>
    </source>
</evidence>
<dbReference type="RefSeq" id="WP_235301680.1">
    <property type="nucleotide sequence ID" value="NZ_CAUCAW010000040.1"/>
</dbReference>
<sequence>MDDFLINDIHVTGNRNGNSLINRKMIFRILGVLLAIEAILLLISGCVSVIYDESDYIYFVYCALLNLGVGSVLVWLGRHADNTVTRRDGYCIVAFTWLLFTAFGMLPFYISGAIPSIPNAFFETMSGFTTTGATILDDIEALSHGMLFWRSFTQWIGGLGIIFFTIAVLPIFGVGNQVLFSAEATGVIHDKIHPKISVMAKWLWLIYLLITGSLIILLLIGGMDLFDAVCHAFATAATGGYSTKQASVAHWNSAYIEYVIAIYMLLSSINFSLYFMCLRGQVRHLFKDDETKAFLTSVMVVTLLITVSLVLHNGYGLERAFRSAFFQVASLHTSCGFGTDDYNLWAPFTWVLFLYTMVAGGCTGSTSGGVKLMRVVILLRNVKNEFNRLMHPRAVLPVKVNGQAVSQNTLATVATFVILYLICVFVGWTLLVFMGLNLEDALGIVLSSMGNTGPGLGSFGPAFSWNALPDAAKWVLSFLMLIGRLEVFGILLMFAPSFWEKH</sequence>
<feature type="transmembrane region" description="Helical" evidence="13">
    <location>
        <begin position="409"/>
        <end position="436"/>
    </location>
</feature>
<evidence type="ECO:0000256" key="13">
    <source>
        <dbReference type="SAM" id="Phobius"/>
    </source>
</evidence>
<dbReference type="PANTHER" id="PTHR32024">
    <property type="entry name" value="TRK SYSTEM POTASSIUM UPTAKE PROTEIN TRKG-RELATED"/>
    <property type="match status" value="1"/>
</dbReference>
<dbReference type="InterPro" id="IPR003445">
    <property type="entry name" value="Cat_transpt"/>
</dbReference>
<feature type="transmembrane region" description="Helical" evidence="13">
    <location>
        <begin position="255"/>
        <end position="277"/>
    </location>
</feature>
<keyword evidence="8 12" id="KW-0630">Potassium</keyword>
<dbReference type="Pfam" id="PF02386">
    <property type="entry name" value="TrkH"/>
    <property type="match status" value="1"/>
</dbReference>
<keyword evidence="6" id="KW-0633">Potassium transport</keyword>
<feature type="transmembrane region" description="Helical" evidence="13">
    <location>
        <begin position="155"/>
        <end position="181"/>
    </location>
</feature>
<organism evidence="14 15">
    <name type="scientific">Phocaeicola barnesiae</name>
    <dbReference type="NCBI Taxonomy" id="376804"/>
    <lineage>
        <taxon>Bacteria</taxon>
        <taxon>Pseudomonadati</taxon>
        <taxon>Bacteroidota</taxon>
        <taxon>Bacteroidia</taxon>
        <taxon>Bacteroidales</taxon>
        <taxon>Bacteroidaceae</taxon>
        <taxon>Phocaeicola</taxon>
    </lineage>
</organism>
<evidence type="ECO:0000256" key="12">
    <source>
        <dbReference type="PIRSR" id="PIRSR006247-1"/>
    </source>
</evidence>
<feature type="transmembrane region" description="Helical" evidence="13">
    <location>
        <begin position="348"/>
        <end position="370"/>
    </location>
</feature>
<proteinExistence type="inferred from homology"/>
<keyword evidence="15" id="KW-1185">Reference proteome</keyword>
<comment type="similarity">
    <text evidence="2">Belongs to the TrkH potassium transport family.</text>
</comment>
<keyword evidence="5" id="KW-0997">Cell inner membrane</keyword>
<feature type="transmembrane region" description="Helical" evidence="13">
    <location>
        <begin position="293"/>
        <end position="311"/>
    </location>
</feature>
<feature type="transmembrane region" description="Helical" evidence="13">
    <location>
        <begin position="56"/>
        <end position="77"/>
    </location>
</feature>
<feature type="transmembrane region" description="Helical" evidence="13">
    <location>
        <begin position="474"/>
        <end position="495"/>
    </location>
</feature>
<feature type="binding site" evidence="12">
    <location>
        <position position="239"/>
    </location>
    <ligand>
        <name>K(+)</name>
        <dbReference type="ChEBI" id="CHEBI:29103"/>
    </ligand>
</feature>
<keyword evidence="10" id="KW-0406">Ion transport</keyword>
<reference evidence="14 15" key="1">
    <citation type="submission" date="2022-08" db="EMBL/GenBank/DDBJ databases">
        <authorList>
            <person name="Zeman M."/>
            <person name="Kubasova T."/>
        </authorList>
    </citation>
    <scope>NUCLEOTIDE SEQUENCE [LARGE SCALE GENOMIC DNA]</scope>
    <source>
        <strain evidence="14 15">ET62</strain>
    </source>
</reference>
<evidence type="ECO:0000256" key="9">
    <source>
        <dbReference type="ARBA" id="ARBA00022989"/>
    </source>
</evidence>
<dbReference type="GO" id="GO:0015379">
    <property type="term" value="F:potassium:chloride symporter activity"/>
    <property type="evidence" value="ECO:0007669"/>
    <property type="project" value="InterPro"/>
</dbReference>
<evidence type="ECO:0000256" key="3">
    <source>
        <dbReference type="ARBA" id="ARBA00022448"/>
    </source>
</evidence>
<comment type="subcellular location">
    <subcellularLocation>
        <location evidence="1">Cell inner membrane</location>
        <topology evidence="1">Multi-pass membrane protein</topology>
    </subcellularLocation>
</comment>
<comment type="caution">
    <text evidence="14">The sequence shown here is derived from an EMBL/GenBank/DDBJ whole genome shotgun (WGS) entry which is preliminary data.</text>
</comment>
<keyword evidence="12" id="KW-0479">Metal-binding</keyword>
<protein>
    <submittedName>
        <fullName evidence="14">TrkH family potassium uptake protein</fullName>
    </submittedName>
</protein>
<dbReference type="Proteomes" id="UP001204579">
    <property type="component" value="Unassembled WGS sequence"/>
</dbReference>
<dbReference type="AlphaFoldDB" id="A0AAW5N8L6"/>
<feature type="transmembrane region" description="Helical" evidence="13">
    <location>
        <begin position="202"/>
        <end position="223"/>
    </location>
</feature>
<evidence type="ECO:0000256" key="11">
    <source>
        <dbReference type="ARBA" id="ARBA00023136"/>
    </source>
</evidence>
<evidence type="ECO:0000313" key="15">
    <source>
        <dbReference type="Proteomes" id="UP001204579"/>
    </source>
</evidence>
<evidence type="ECO:0000256" key="10">
    <source>
        <dbReference type="ARBA" id="ARBA00023065"/>
    </source>
</evidence>
<dbReference type="InterPro" id="IPR004772">
    <property type="entry name" value="TrkH"/>
</dbReference>
<evidence type="ECO:0000256" key="6">
    <source>
        <dbReference type="ARBA" id="ARBA00022538"/>
    </source>
</evidence>
<evidence type="ECO:0000256" key="8">
    <source>
        <dbReference type="ARBA" id="ARBA00022958"/>
    </source>
</evidence>
<keyword evidence="4" id="KW-1003">Cell membrane</keyword>
<dbReference type="EMBL" id="JANRHJ010000024">
    <property type="protein sequence ID" value="MCR8875260.1"/>
    <property type="molecule type" value="Genomic_DNA"/>
</dbReference>
<feature type="transmembrane region" description="Helical" evidence="13">
    <location>
        <begin position="25"/>
        <end position="50"/>
    </location>
</feature>
<evidence type="ECO:0000313" key="14">
    <source>
        <dbReference type="EMBL" id="MCR8875260.1"/>
    </source>
</evidence>
<evidence type="ECO:0000256" key="4">
    <source>
        <dbReference type="ARBA" id="ARBA00022475"/>
    </source>
</evidence>
<keyword evidence="7 13" id="KW-0812">Transmembrane</keyword>